<organism evidence="2 3">
    <name type="scientific">Macrophomina phaseolina (strain MS6)</name>
    <name type="common">Charcoal rot fungus</name>
    <dbReference type="NCBI Taxonomy" id="1126212"/>
    <lineage>
        <taxon>Eukaryota</taxon>
        <taxon>Fungi</taxon>
        <taxon>Dikarya</taxon>
        <taxon>Ascomycota</taxon>
        <taxon>Pezizomycotina</taxon>
        <taxon>Dothideomycetes</taxon>
        <taxon>Dothideomycetes incertae sedis</taxon>
        <taxon>Botryosphaeriales</taxon>
        <taxon>Botryosphaeriaceae</taxon>
        <taxon>Macrophomina</taxon>
    </lineage>
</organism>
<reference evidence="2 3" key="1">
    <citation type="journal article" date="2012" name="BMC Genomics">
        <title>Tools to kill: Genome of one of the most destructive plant pathogenic fungi Macrophomina phaseolina.</title>
        <authorList>
            <person name="Islam M.S."/>
            <person name="Haque M.S."/>
            <person name="Islam M.M."/>
            <person name="Emdad E.M."/>
            <person name="Halim A."/>
            <person name="Hossen Q.M.M."/>
            <person name="Hossain M.Z."/>
            <person name="Ahmed B."/>
            <person name="Rahim S."/>
            <person name="Rahman M.S."/>
            <person name="Alam M.M."/>
            <person name="Hou S."/>
            <person name="Wan X."/>
            <person name="Saito J.A."/>
            <person name="Alam M."/>
        </authorList>
    </citation>
    <scope>NUCLEOTIDE SEQUENCE [LARGE SCALE GENOMIC DNA]</scope>
    <source>
        <strain evidence="2 3">MS6</strain>
    </source>
</reference>
<dbReference type="Proteomes" id="UP000007129">
    <property type="component" value="Unassembled WGS sequence"/>
</dbReference>
<protein>
    <submittedName>
        <fullName evidence="2">Uncharacterized protein</fullName>
    </submittedName>
</protein>
<dbReference type="AlphaFoldDB" id="K2S841"/>
<comment type="caution">
    <text evidence="2">The sequence shown here is derived from an EMBL/GenBank/DDBJ whole genome shotgun (WGS) entry which is preliminary data.</text>
</comment>
<feature type="region of interest" description="Disordered" evidence="1">
    <location>
        <begin position="171"/>
        <end position="203"/>
    </location>
</feature>
<name>K2S841_MACPH</name>
<accession>K2S841</accession>
<dbReference type="HOGENOM" id="CLU_1349161_0_0_1"/>
<evidence type="ECO:0000313" key="3">
    <source>
        <dbReference type="Proteomes" id="UP000007129"/>
    </source>
</evidence>
<gene>
    <name evidence="2" type="ORF">MPH_01616</name>
</gene>
<evidence type="ECO:0000256" key="1">
    <source>
        <dbReference type="SAM" id="MobiDB-lite"/>
    </source>
</evidence>
<dbReference type="EMBL" id="AHHD01000066">
    <property type="protein sequence ID" value="EKG21072.1"/>
    <property type="molecule type" value="Genomic_DNA"/>
</dbReference>
<feature type="compositionally biased region" description="Basic and acidic residues" evidence="1">
    <location>
        <begin position="176"/>
        <end position="187"/>
    </location>
</feature>
<dbReference type="VEuPathDB" id="FungiDB:MPH_01616"/>
<proteinExistence type="predicted"/>
<dbReference type="InParanoid" id="K2S841"/>
<evidence type="ECO:0000313" key="2">
    <source>
        <dbReference type="EMBL" id="EKG21072.1"/>
    </source>
</evidence>
<sequence length="203" mass="22684">MIGDVPFTGLRSLPRKLSSFLSLVWFRIQPEKVCSWTYTSERTPEAYANQPQDLGFNARFSKLKGLVYVCLAHPYSYPQSSSSQIMPLSKSCIALPAIFQIDSPIPHAYSCVNFDPSGCLALDAFSWESKNSLFPNTLSYADTIQPTSQSCLGAENRKHMACIRLHQPHGTALSAHKADKKEPKRTNIEFQKNHRTGSSCRVP</sequence>